<reference evidence="1" key="1">
    <citation type="submission" date="2018-05" db="EMBL/GenBank/DDBJ databases">
        <authorList>
            <person name="Lanie J.A."/>
            <person name="Ng W.-L."/>
            <person name="Kazmierczak K.M."/>
            <person name="Andrzejewski T.M."/>
            <person name="Davidsen T.M."/>
            <person name="Wayne K.J."/>
            <person name="Tettelin H."/>
            <person name="Glass J.I."/>
            <person name="Rusch D."/>
            <person name="Podicherti R."/>
            <person name="Tsui H.-C.T."/>
            <person name="Winkler M.E."/>
        </authorList>
    </citation>
    <scope>NUCLEOTIDE SEQUENCE</scope>
</reference>
<gene>
    <name evidence="1" type="ORF">METZ01_LOCUS503025</name>
</gene>
<protein>
    <submittedName>
        <fullName evidence="1">Uncharacterized protein</fullName>
    </submittedName>
</protein>
<name>A0A383E0C2_9ZZZZ</name>
<accession>A0A383E0C2</accession>
<organism evidence="1">
    <name type="scientific">marine metagenome</name>
    <dbReference type="NCBI Taxonomy" id="408172"/>
    <lineage>
        <taxon>unclassified sequences</taxon>
        <taxon>metagenomes</taxon>
        <taxon>ecological metagenomes</taxon>
    </lineage>
</organism>
<proteinExistence type="predicted"/>
<feature type="non-terminal residue" evidence="1">
    <location>
        <position position="1"/>
    </location>
</feature>
<dbReference type="AlphaFoldDB" id="A0A383E0C2"/>
<evidence type="ECO:0000313" key="1">
    <source>
        <dbReference type="EMBL" id="SVE50171.1"/>
    </source>
</evidence>
<dbReference type="EMBL" id="UINC01221723">
    <property type="protein sequence ID" value="SVE50171.1"/>
    <property type="molecule type" value="Genomic_DNA"/>
</dbReference>
<sequence>HMNTRYMVTSISNVVSEKNAVLIGGLKSLLSQQI</sequence>